<dbReference type="Gene3D" id="3.40.30.10">
    <property type="entry name" value="Glutaredoxin"/>
    <property type="match status" value="1"/>
</dbReference>
<dbReference type="PANTHER" id="PTHR45663:SF11">
    <property type="entry name" value="GEO12009P1"/>
    <property type="match status" value="1"/>
</dbReference>
<evidence type="ECO:0000256" key="2">
    <source>
        <dbReference type="ARBA" id="ARBA00023284"/>
    </source>
</evidence>
<dbReference type="CDD" id="cd02956">
    <property type="entry name" value="ybbN"/>
    <property type="match status" value="1"/>
</dbReference>
<dbReference type="Proteomes" id="UP001500974">
    <property type="component" value="Unassembled WGS sequence"/>
</dbReference>
<comment type="caution">
    <text evidence="5">The sequence shown here is derived from an EMBL/GenBank/DDBJ whole genome shotgun (WGS) entry which is preliminary data.</text>
</comment>
<proteinExistence type="inferred from homology"/>
<feature type="region of interest" description="Disordered" evidence="3">
    <location>
        <begin position="172"/>
        <end position="197"/>
    </location>
</feature>
<protein>
    <submittedName>
        <fullName evidence="5">Tetratricopeptide repeat protein</fullName>
    </submittedName>
</protein>
<dbReference type="InterPro" id="IPR013766">
    <property type="entry name" value="Thioredoxin_domain"/>
</dbReference>
<dbReference type="SUPFAM" id="SSF48452">
    <property type="entry name" value="TPR-like"/>
    <property type="match status" value="1"/>
</dbReference>
<feature type="region of interest" description="Disordered" evidence="3">
    <location>
        <begin position="32"/>
        <end position="53"/>
    </location>
</feature>
<gene>
    <name evidence="5" type="ORF">GCM10009784_17430</name>
</gene>
<dbReference type="InterPro" id="IPR036249">
    <property type="entry name" value="Thioredoxin-like_sf"/>
</dbReference>
<evidence type="ECO:0000313" key="6">
    <source>
        <dbReference type="Proteomes" id="UP001500974"/>
    </source>
</evidence>
<comment type="similarity">
    <text evidence="1">Belongs to the thioredoxin family.</text>
</comment>
<sequence>MSIPNIPGGPAPSSMNLRGAVDLSALKARAQSAGGAAGSQGGPAAEGPGSAGPAAGGSPYIVDVTEQVFPQLVQLSAQVPVIVAISASWSEHSAQVLYALEAIAVEQAGRILLARADFDSQPGIAQAFQVQGVPTVVGVLKGQPVPLFEGPLAEPQIRTYVDELLKVAQANGVSGSLNDSPGEEPTSTGEPAEEPLPPLHQEAFDAIEAGDYATAAAAYRKALAEQPADTDAKSGLAQVQLMQRLQDADATAVRASAAEAPDSLEAQLAVADLDLSGGHVEDAFARLTTFIARSAGGDRESARVRLLELFDIVGPTDPRVNKARSALARALF</sequence>
<feature type="domain" description="Thioredoxin" evidence="4">
    <location>
        <begin position="36"/>
        <end position="166"/>
    </location>
</feature>
<dbReference type="Gene3D" id="1.25.40.10">
    <property type="entry name" value="Tetratricopeptide repeat domain"/>
    <property type="match status" value="1"/>
</dbReference>
<dbReference type="PROSITE" id="PS51352">
    <property type="entry name" value="THIOREDOXIN_2"/>
    <property type="match status" value="1"/>
</dbReference>
<keyword evidence="6" id="KW-1185">Reference proteome</keyword>
<evidence type="ECO:0000256" key="3">
    <source>
        <dbReference type="SAM" id="MobiDB-lite"/>
    </source>
</evidence>
<dbReference type="RefSeq" id="WP_346028120.1">
    <property type="nucleotide sequence ID" value="NZ_BAAAON010000002.1"/>
</dbReference>
<dbReference type="InterPro" id="IPR011990">
    <property type="entry name" value="TPR-like_helical_dom_sf"/>
</dbReference>
<dbReference type="SUPFAM" id="SSF52833">
    <property type="entry name" value="Thioredoxin-like"/>
    <property type="match status" value="1"/>
</dbReference>
<name>A0ABN3AWJ3_9MICC</name>
<feature type="compositionally biased region" description="Low complexity" evidence="3">
    <location>
        <begin position="42"/>
        <end position="53"/>
    </location>
</feature>
<dbReference type="Pfam" id="PF14561">
    <property type="entry name" value="TPR_20"/>
    <property type="match status" value="1"/>
</dbReference>
<organism evidence="5 6">
    <name type="scientific">Arthrobacter parietis</name>
    <dbReference type="NCBI Taxonomy" id="271434"/>
    <lineage>
        <taxon>Bacteria</taxon>
        <taxon>Bacillati</taxon>
        <taxon>Actinomycetota</taxon>
        <taxon>Actinomycetes</taxon>
        <taxon>Micrococcales</taxon>
        <taxon>Micrococcaceae</taxon>
        <taxon>Arthrobacter</taxon>
    </lineage>
</organism>
<reference evidence="5 6" key="1">
    <citation type="journal article" date="2019" name="Int. J. Syst. Evol. Microbiol.">
        <title>The Global Catalogue of Microorganisms (GCM) 10K type strain sequencing project: providing services to taxonomists for standard genome sequencing and annotation.</title>
        <authorList>
            <consortium name="The Broad Institute Genomics Platform"/>
            <consortium name="The Broad Institute Genome Sequencing Center for Infectious Disease"/>
            <person name="Wu L."/>
            <person name="Ma J."/>
        </authorList>
    </citation>
    <scope>NUCLEOTIDE SEQUENCE [LARGE SCALE GENOMIC DNA]</scope>
    <source>
        <strain evidence="5 6">JCM 14917</strain>
    </source>
</reference>
<dbReference type="PANTHER" id="PTHR45663">
    <property type="entry name" value="GEO12009P1"/>
    <property type="match status" value="1"/>
</dbReference>
<dbReference type="Pfam" id="PF14559">
    <property type="entry name" value="TPR_19"/>
    <property type="match status" value="1"/>
</dbReference>
<evidence type="ECO:0000259" key="4">
    <source>
        <dbReference type="PROSITE" id="PS51352"/>
    </source>
</evidence>
<accession>A0ABN3AWJ3</accession>
<feature type="compositionally biased region" description="Polar residues" evidence="3">
    <location>
        <begin position="172"/>
        <end position="189"/>
    </location>
</feature>
<evidence type="ECO:0000256" key="1">
    <source>
        <dbReference type="ARBA" id="ARBA00008987"/>
    </source>
</evidence>
<evidence type="ECO:0000313" key="5">
    <source>
        <dbReference type="EMBL" id="GAA2175360.1"/>
    </source>
</evidence>
<keyword evidence="2" id="KW-0676">Redox-active center</keyword>
<dbReference type="Pfam" id="PF00085">
    <property type="entry name" value="Thioredoxin"/>
    <property type="match status" value="1"/>
</dbReference>
<dbReference type="EMBL" id="BAAAON010000002">
    <property type="protein sequence ID" value="GAA2175360.1"/>
    <property type="molecule type" value="Genomic_DNA"/>
</dbReference>